<dbReference type="InterPro" id="IPR013130">
    <property type="entry name" value="Fe3_Rdtase_TM_dom"/>
</dbReference>
<dbReference type="InterPro" id="IPR051410">
    <property type="entry name" value="Ferric/Cupric_Reductase"/>
</dbReference>
<evidence type="ECO:0000256" key="2">
    <source>
        <dbReference type="ARBA" id="ARBA00006278"/>
    </source>
</evidence>
<dbReference type="PANTHER" id="PTHR32361:SF9">
    <property type="entry name" value="FERRIC REDUCTASE TRANSMEMBRANE COMPONENT 3-RELATED"/>
    <property type="match status" value="1"/>
</dbReference>
<sequence length="581" mass="65592">MGWPWQFVSLASEAKHTRHEILSQFALYSQLSVLIPIIGYQAYRLGAWLLMKRERRGVAYMALEEPSGDTRPADKSIGGIARRWRVWKWWLNDEVRPSWGSRGRWIAAVIWSLWLLFLCIFRTGNGTFAPHLILLGSLLTSSLDYFHLTKRFGSVAAAQVPFHYLLAMRTRFSPMITLFRTSHEQLILWHRTSGNIIMVFLLIHGALYLNYYIISGTLIEHLQGLHASTGVVAVSLGAALAGTSLDAIRKWSYRVFFFCHLAIGLGVMPILFFHAKPLRVYTIEALTLFILDRILRRLDTVTEPVSITQIPHTDLMKIQVPITSKKLGRFEFNPGQHVYVAMPSDKSSKISKRLLSNPFTVAKVSSTGITLVLRALQGPTTQSLWLHARRFHSKPLLSIEGPYGCPINIPDLITNFDRILLVAGGIGATFTWPLYGALREQLEAESRDPDQLNFIWAVRSSAEAGWISDSEEQAFSEDPNIQIYLTRHHDLAESLDHDLSDEGIEMDDMHTNPGLIGGIKPRIGRPFLKDIVEQIFSINSGERVAVLFCGPQGLGRELRTHVGGWAAQGRDVMWHEESFGM</sequence>
<dbReference type="InterPro" id="IPR013121">
    <property type="entry name" value="Fe_red_NAD-bd_6"/>
</dbReference>
<evidence type="ECO:0000256" key="7">
    <source>
        <dbReference type="ARBA" id="ARBA00023002"/>
    </source>
</evidence>
<proteinExistence type="inferred from homology"/>
<gene>
    <name evidence="13" type="ORF">N7456_011314</name>
</gene>
<dbReference type="EMBL" id="JAPQKH010000007">
    <property type="protein sequence ID" value="KAJ5087698.1"/>
    <property type="molecule type" value="Genomic_DNA"/>
</dbReference>
<dbReference type="InterPro" id="IPR013112">
    <property type="entry name" value="FAD-bd_8"/>
</dbReference>
<dbReference type="OrthoDB" id="10006946at2759"/>
<evidence type="ECO:0000256" key="6">
    <source>
        <dbReference type="ARBA" id="ARBA00022989"/>
    </source>
</evidence>
<protein>
    <recommendedName>
        <fullName evidence="12">FAD-binding FR-type domain-containing protein</fullName>
    </recommendedName>
</protein>
<evidence type="ECO:0000256" key="9">
    <source>
        <dbReference type="ARBA" id="ARBA00023136"/>
    </source>
</evidence>
<organism evidence="13 14">
    <name type="scientific">Penicillium angulare</name>
    <dbReference type="NCBI Taxonomy" id="116970"/>
    <lineage>
        <taxon>Eukaryota</taxon>
        <taxon>Fungi</taxon>
        <taxon>Dikarya</taxon>
        <taxon>Ascomycota</taxon>
        <taxon>Pezizomycotina</taxon>
        <taxon>Eurotiomycetes</taxon>
        <taxon>Eurotiomycetidae</taxon>
        <taxon>Eurotiales</taxon>
        <taxon>Aspergillaceae</taxon>
        <taxon>Penicillium</taxon>
    </lineage>
</organism>
<dbReference type="InterPro" id="IPR017927">
    <property type="entry name" value="FAD-bd_FR_type"/>
</dbReference>
<comment type="caution">
    <text evidence="13">The sequence shown here is derived from an EMBL/GenBank/DDBJ whole genome shotgun (WGS) entry which is preliminary data.</text>
</comment>
<keyword evidence="4 11" id="KW-0812">Transmembrane</keyword>
<dbReference type="Proteomes" id="UP001149165">
    <property type="component" value="Unassembled WGS sequence"/>
</dbReference>
<dbReference type="CDD" id="cd06186">
    <property type="entry name" value="NOX_Duox_like_FAD_NADP"/>
    <property type="match status" value="1"/>
</dbReference>
<dbReference type="InterPro" id="IPR039261">
    <property type="entry name" value="FNR_nucleotide-bd"/>
</dbReference>
<feature type="transmembrane region" description="Helical" evidence="11">
    <location>
        <begin position="225"/>
        <end position="243"/>
    </location>
</feature>
<evidence type="ECO:0000313" key="14">
    <source>
        <dbReference type="Proteomes" id="UP001149165"/>
    </source>
</evidence>
<reference evidence="13" key="2">
    <citation type="journal article" date="2023" name="IMA Fungus">
        <title>Comparative genomic study of the Penicillium genus elucidates a diverse pangenome and 15 lateral gene transfer events.</title>
        <authorList>
            <person name="Petersen C."/>
            <person name="Sorensen T."/>
            <person name="Nielsen M.R."/>
            <person name="Sondergaard T.E."/>
            <person name="Sorensen J.L."/>
            <person name="Fitzpatrick D.A."/>
            <person name="Frisvad J.C."/>
            <person name="Nielsen K.L."/>
        </authorList>
    </citation>
    <scope>NUCLEOTIDE SEQUENCE</scope>
    <source>
        <strain evidence="13">IBT 30069</strain>
    </source>
</reference>
<keyword evidence="10" id="KW-0325">Glycoprotein</keyword>
<keyword evidence="5" id="KW-0249">Electron transport</keyword>
<evidence type="ECO:0000259" key="12">
    <source>
        <dbReference type="PROSITE" id="PS51384"/>
    </source>
</evidence>
<dbReference type="GO" id="GO:0000293">
    <property type="term" value="F:ferric-chelate reductase activity"/>
    <property type="evidence" value="ECO:0007669"/>
    <property type="project" value="UniProtKB-ARBA"/>
</dbReference>
<dbReference type="SFLD" id="SFLDG01168">
    <property type="entry name" value="Ferric_reductase_subgroup_(FRE"/>
    <property type="match status" value="1"/>
</dbReference>
<keyword evidence="7" id="KW-0560">Oxidoreductase</keyword>
<evidence type="ECO:0000256" key="4">
    <source>
        <dbReference type="ARBA" id="ARBA00022692"/>
    </source>
</evidence>
<dbReference type="GO" id="GO:0006826">
    <property type="term" value="P:iron ion transport"/>
    <property type="evidence" value="ECO:0007669"/>
    <property type="project" value="TreeGrafter"/>
</dbReference>
<feature type="transmembrane region" description="Helical" evidence="11">
    <location>
        <begin position="103"/>
        <end position="121"/>
    </location>
</feature>
<evidence type="ECO:0000256" key="3">
    <source>
        <dbReference type="ARBA" id="ARBA00022448"/>
    </source>
</evidence>
<comment type="subcellular location">
    <subcellularLocation>
        <location evidence="1">Membrane</location>
        <topology evidence="1">Multi-pass membrane protein</topology>
    </subcellularLocation>
</comment>
<dbReference type="SFLD" id="SFLDS00052">
    <property type="entry name" value="Ferric_Reductase_Domain"/>
    <property type="match status" value="1"/>
</dbReference>
<dbReference type="GO" id="GO:0005886">
    <property type="term" value="C:plasma membrane"/>
    <property type="evidence" value="ECO:0007669"/>
    <property type="project" value="TreeGrafter"/>
</dbReference>
<keyword evidence="14" id="KW-1185">Reference proteome</keyword>
<name>A0A9W9ETI2_9EURO</name>
<dbReference type="PROSITE" id="PS51384">
    <property type="entry name" value="FAD_FR"/>
    <property type="match status" value="1"/>
</dbReference>
<evidence type="ECO:0000313" key="13">
    <source>
        <dbReference type="EMBL" id="KAJ5087698.1"/>
    </source>
</evidence>
<dbReference type="AlphaFoldDB" id="A0A9W9ETI2"/>
<dbReference type="Pfam" id="PF08022">
    <property type="entry name" value="FAD_binding_8"/>
    <property type="match status" value="1"/>
</dbReference>
<feature type="transmembrane region" description="Helical" evidence="11">
    <location>
        <begin position="193"/>
        <end position="213"/>
    </location>
</feature>
<evidence type="ECO:0000256" key="1">
    <source>
        <dbReference type="ARBA" id="ARBA00004141"/>
    </source>
</evidence>
<reference evidence="13" key="1">
    <citation type="submission" date="2022-11" db="EMBL/GenBank/DDBJ databases">
        <authorList>
            <person name="Petersen C."/>
        </authorList>
    </citation>
    <scope>NUCLEOTIDE SEQUENCE</scope>
    <source>
        <strain evidence="13">IBT 30069</strain>
    </source>
</reference>
<dbReference type="PANTHER" id="PTHR32361">
    <property type="entry name" value="FERRIC/CUPRIC REDUCTASE TRANSMEMBRANE COMPONENT"/>
    <property type="match status" value="1"/>
</dbReference>
<keyword evidence="9 11" id="KW-0472">Membrane</keyword>
<evidence type="ECO:0000256" key="8">
    <source>
        <dbReference type="ARBA" id="ARBA00023065"/>
    </source>
</evidence>
<dbReference type="GO" id="GO:0006879">
    <property type="term" value="P:intracellular iron ion homeostasis"/>
    <property type="evidence" value="ECO:0007669"/>
    <property type="project" value="TreeGrafter"/>
</dbReference>
<dbReference type="Pfam" id="PF08030">
    <property type="entry name" value="NAD_binding_6"/>
    <property type="match status" value="1"/>
</dbReference>
<accession>A0A9W9ETI2</accession>
<keyword evidence="6 11" id="KW-1133">Transmembrane helix</keyword>
<evidence type="ECO:0000256" key="10">
    <source>
        <dbReference type="ARBA" id="ARBA00023180"/>
    </source>
</evidence>
<keyword evidence="8" id="KW-0406">Ion transport</keyword>
<dbReference type="Gene3D" id="3.40.50.80">
    <property type="entry name" value="Nucleotide-binding domain of ferredoxin-NADP reductase (FNR) module"/>
    <property type="match status" value="1"/>
</dbReference>
<comment type="similarity">
    <text evidence="2">Belongs to the ferric reductase (FRE) family.</text>
</comment>
<feature type="domain" description="FAD-binding FR-type" evidence="12">
    <location>
        <begin position="294"/>
        <end position="409"/>
    </location>
</feature>
<evidence type="ECO:0000256" key="11">
    <source>
        <dbReference type="SAM" id="Phobius"/>
    </source>
</evidence>
<dbReference type="Pfam" id="PF01794">
    <property type="entry name" value="Ferric_reduct"/>
    <property type="match status" value="1"/>
</dbReference>
<dbReference type="SUPFAM" id="SSF52343">
    <property type="entry name" value="Ferredoxin reductase-like, C-terminal NADP-linked domain"/>
    <property type="match status" value="1"/>
</dbReference>
<feature type="transmembrane region" description="Helical" evidence="11">
    <location>
        <begin position="25"/>
        <end position="43"/>
    </location>
</feature>
<evidence type="ECO:0000256" key="5">
    <source>
        <dbReference type="ARBA" id="ARBA00022982"/>
    </source>
</evidence>
<keyword evidence="3" id="KW-0813">Transport</keyword>
<feature type="transmembrane region" description="Helical" evidence="11">
    <location>
        <begin position="255"/>
        <end position="275"/>
    </location>
</feature>
<dbReference type="GO" id="GO:0015677">
    <property type="term" value="P:copper ion import"/>
    <property type="evidence" value="ECO:0007669"/>
    <property type="project" value="TreeGrafter"/>
</dbReference>